<name>A0A3P1TBQ3_9ACTN</name>
<sequence>MPRQSHKGDPAKVERTFSAEEQSLIDSRTVTPEELAANDGLDGRPAWIAVNGVVYDVTERWQEGRHHGLSAGRDLTEEFINSGHPGSVLPKMKVVGSFARS</sequence>
<dbReference type="AlphaFoldDB" id="A0A3P1TBQ3"/>
<gene>
    <name evidence="3" type="ORF">EII34_03240</name>
</gene>
<accession>A0A3P1TBQ3</accession>
<proteinExistence type="predicted"/>
<organism evidence="3 4">
    <name type="scientific">Arachnia propionica</name>
    <dbReference type="NCBI Taxonomy" id="1750"/>
    <lineage>
        <taxon>Bacteria</taxon>
        <taxon>Bacillati</taxon>
        <taxon>Actinomycetota</taxon>
        <taxon>Actinomycetes</taxon>
        <taxon>Propionibacteriales</taxon>
        <taxon>Propionibacteriaceae</taxon>
        <taxon>Arachnia</taxon>
    </lineage>
</organism>
<dbReference type="Proteomes" id="UP000280819">
    <property type="component" value="Unassembled WGS sequence"/>
</dbReference>
<protein>
    <submittedName>
        <fullName evidence="3">Cytochrome B5</fullName>
    </submittedName>
</protein>
<feature type="compositionally biased region" description="Polar residues" evidence="1">
    <location>
        <begin position="19"/>
        <end position="30"/>
    </location>
</feature>
<feature type="domain" description="Cytochrome b5 heme-binding" evidence="2">
    <location>
        <begin position="30"/>
        <end position="99"/>
    </location>
</feature>
<dbReference type="SMART" id="SM01117">
    <property type="entry name" value="Cyt-b5"/>
    <property type="match status" value="1"/>
</dbReference>
<feature type="compositionally biased region" description="Basic and acidic residues" evidence="1">
    <location>
        <begin position="1"/>
        <end position="18"/>
    </location>
</feature>
<evidence type="ECO:0000313" key="4">
    <source>
        <dbReference type="Proteomes" id="UP000280819"/>
    </source>
</evidence>
<dbReference type="OrthoDB" id="3727232at2"/>
<reference evidence="3 4" key="1">
    <citation type="submission" date="2018-11" db="EMBL/GenBank/DDBJ databases">
        <title>Genomes From Bacteria Associated with the Canine Oral Cavity: a Test Case for Automated Genome-Based Taxonomic Assignment.</title>
        <authorList>
            <person name="Coil D.A."/>
            <person name="Jospin G."/>
            <person name="Darling A.E."/>
            <person name="Wallis C."/>
            <person name="Davis I.J."/>
            <person name="Harris S."/>
            <person name="Eisen J.A."/>
            <person name="Holcombe L.J."/>
            <person name="O'Flynn C."/>
        </authorList>
    </citation>
    <scope>NUCLEOTIDE SEQUENCE [LARGE SCALE GENOMIC DNA]</scope>
    <source>
        <strain evidence="3 4">OH887_COT-365</strain>
    </source>
</reference>
<evidence type="ECO:0000256" key="1">
    <source>
        <dbReference type="SAM" id="MobiDB-lite"/>
    </source>
</evidence>
<dbReference type="Pfam" id="PF00173">
    <property type="entry name" value="Cyt-b5"/>
    <property type="match status" value="1"/>
</dbReference>
<feature type="region of interest" description="Disordered" evidence="1">
    <location>
        <begin position="1"/>
        <end position="31"/>
    </location>
</feature>
<dbReference type="SUPFAM" id="SSF55856">
    <property type="entry name" value="Cytochrome b5-like heme/steroid binding domain"/>
    <property type="match status" value="1"/>
</dbReference>
<comment type="caution">
    <text evidence="3">The sequence shown here is derived from an EMBL/GenBank/DDBJ whole genome shotgun (WGS) entry which is preliminary data.</text>
</comment>
<dbReference type="Gene3D" id="3.10.120.10">
    <property type="entry name" value="Cytochrome b5-like heme/steroid binding domain"/>
    <property type="match status" value="1"/>
</dbReference>
<dbReference type="InterPro" id="IPR036400">
    <property type="entry name" value="Cyt_B5-like_heme/steroid_sf"/>
</dbReference>
<dbReference type="InterPro" id="IPR001199">
    <property type="entry name" value="Cyt_B5-like_heme/steroid-bd"/>
</dbReference>
<dbReference type="EMBL" id="RQZG01000002">
    <property type="protein sequence ID" value="RRD06728.1"/>
    <property type="molecule type" value="Genomic_DNA"/>
</dbReference>
<evidence type="ECO:0000313" key="3">
    <source>
        <dbReference type="EMBL" id="RRD06728.1"/>
    </source>
</evidence>
<evidence type="ECO:0000259" key="2">
    <source>
        <dbReference type="SMART" id="SM01117"/>
    </source>
</evidence>